<evidence type="ECO:0000256" key="8">
    <source>
        <dbReference type="SAM" id="MobiDB-lite"/>
    </source>
</evidence>
<accession>A0ABV2I6I8</accession>
<evidence type="ECO:0000256" key="9">
    <source>
        <dbReference type="SAM" id="SignalP"/>
    </source>
</evidence>
<dbReference type="RefSeq" id="WP_354432937.1">
    <property type="nucleotide sequence ID" value="NZ_JBEPLY010000001.1"/>
</dbReference>
<dbReference type="Pfam" id="PF26368">
    <property type="entry name" value="OMP10"/>
    <property type="match status" value="1"/>
</dbReference>
<comment type="similarity">
    <text evidence="7">Belongs to the rhizobiaceae omp10 lipoprotein family.</text>
</comment>
<keyword evidence="11" id="KW-1185">Reference proteome</keyword>
<evidence type="ECO:0000256" key="6">
    <source>
        <dbReference type="ARBA" id="ARBA00023288"/>
    </source>
</evidence>
<evidence type="ECO:0008006" key="12">
    <source>
        <dbReference type="Google" id="ProtNLM"/>
    </source>
</evidence>
<keyword evidence="6" id="KW-0449">Lipoprotein</keyword>
<dbReference type="Proteomes" id="UP001549164">
    <property type="component" value="Unassembled WGS sequence"/>
</dbReference>
<keyword evidence="4" id="KW-0564">Palmitate</keyword>
<keyword evidence="5" id="KW-0998">Cell outer membrane</keyword>
<evidence type="ECO:0000256" key="1">
    <source>
        <dbReference type="ARBA" id="ARBA00004459"/>
    </source>
</evidence>
<comment type="caution">
    <text evidence="10">The sequence shown here is derived from an EMBL/GenBank/DDBJ whole genome shotgun (WGS) entry which is preliminary data.</text>
</comment>
<dbReference type="EMBL" id="JBEPLY010000001">
    <property type="protein sequence ID" value="MET3598540.1"/>
    <property type="molecule type" value="Genomic_DNA"/>
</dbReference>
<reference evidence="10 11" key="1">
    <citation type="submission" date="2024-06" db="EMBL/GenBank/DDBJ databases">
        <title>Genomic Encyclopedia of Type Strains, Phase IV (KMG-IV): sequencing the most valuable type-strain genomes for metagenomic binning, comparative biology and taxonomic classification.</title>
        <authorList>
            <person name="Goeker M."/>
        </authorList>
    </citation>
    <scope>NUCLEOTIDE SEQUENCE [LARGE SCALE GENOMIC DNA]</scope>
    <source>
        <strain evidence="10 11">DSM 28102</strain>
    </source>
</reference>
<gene>
    <name evidence="10" type="ORF">ABID12_000461</name>
</gene>
<evidence type="ECO:0000313" key="11">
    <source>
        <dbReference type="Proteomes" id="UP001549164"/>
    </source>
</evidence>
<feature type="signal peptide" evidence="9">
    <location>
        <begin position="1"/>
        <end position="17"/>
    </location>
</feature>
<feature type="compositionally biased region" description="Polar residues" evidence="8">
    <location>
        <begin position="158"/>
        <end position="171"/>
    </location>
</feature>
<organism evidence="10 11">
    <name type="scientific">Martelella mangrovi</name>
    <dbReference type="NCBI Taxonomy" id="1397477"/>
    <lineage>
        <taxon>Bacteria</taxon>
        <taxon>Pseudomonadati</taxon>
        <taxon>Pseudomonadota</taxon>
        <taxon>Alphaproteobacteria</taxon>
        <taxon>Hyphomicrobiales</taxon>
        <taxon>Aurantimonadaceae</taxon>
        <taxon>Martelella</taxon>
    </lineage>
</organism>
<feature type="region of interest" description="Disordered" evidence="8">
    <location>
        <begin position="148"/>
        <end position="178"/>
    </location>
</feature>
<evidence type="ECO:0000256" key="2">
    <source>
        <dbReference type="ARBA" id="ARBA00022729"/>
    </source>
</evidence>
<evidence type="ECO:0000313" key="10">
    <source>
        <dbReference type="EMBL" id="MET3598540.1"/>
    </source>
</evidence>
<evidence type="ECO:0000256" key="7">
    <source>
        <dbReference type="ARBA" id="ARBA00044505"/>
    </source>
</evidence>
<evidence type="ECO:0000256" key="4">
    <source>
        <dbReference type="ARBA" id="ARBA00023139"/>
    </source>
</evidence>
<keyword evidence="3" id="KW-0472">Membrane</keyword>
<dbReference type="InterPro" id="IPR049857">
    <property type="entry name" value="Omp10-like"/>
</dbReference>
<evidence type="ECO:0000256" key="3">
    <source>
        <dbReference type="ARBA" id="ARBA00023136"/>
    </source>
</evidence>
<comment type="subcellular location">
    <subcellularLocation>
        <location evidence="1">Cell outer membrane</location>
        <topology evidence="1">Lipid-anchor</topology>
    </subcellularLocation>
</comment>
<proteinExistence type="inferred from homology"/>
<dbReference type="PROSITE" id="PS51257">
    <property type="entry name" value="PROKAR_LIPOPROTEIN"/>
    <property type="match status" value="1"/>
</dbReference>
<protein>
    <recommendedName>
        <fullName evidence="12">Outer membrane lipoprotein</fullName>
    </recommendedName>
</protein>
<sequence length="204" mass="21302">MSITVKPLLATTFAACALLLAGCTTYEQPRSLPTPTQPQVPRTAVDGQWLDRDGIISSFSAGKFETRTTDSNQVLAVGQYTVTGNMVEIDLTSVLRQTRSRVNCAIAAPYLMNCTPSQGDQFSLYKPASAPVGFTLDDAAAVTAANAPQQPMAPGNAVTGQQQPMGSSMPQTGYPNTPTTYTPAGTPAPGTNVNFSGMQSGAGY</sequence>
<name>A0ABV2I6I8_9HYPH</name>
<keyword evidence="2 9" id="KW-0732">Signal</keyword>
<evidence type="ECO:0000256" key="5">
    <source>
        <dbReference type="ARBA" id="ARBA00023237"/>
    </source>
</evidence>
<feature type="chain" id="PRO_5047379290" description="Outer membrane lipoprotein" evidence="9">
    <location>
        <begin position="18"/>
        <end position="204"/>
    </location>
</feature>